<protein>
    <submittedName>
        <fullName evidence="9 10">Cell shape-determining protein MreD</fullName>
    </submittedName>
</protein>
<comment type="similarity">
    <text evidence="2">Belongs to the MreD family.</text>
</comment>
<organism evidence="10">
    <name type="scientific">Fructobacillus tropaeoli</name>
    <dbReference type="NCBI Taxonomy" id="709323"/>
    <lineage>
        <taxon>Bacteria</taxon>
        <taxon>Bacillati</taxon>
        <taxon>Bacillota</taxon>
        <taxon>Bacilli</taxon>
        <taxon>Lactobacillales</taxon>
        <taxon>Lactobacillaceae</taxon>
        <taxon>Fructobacillus</taxon>
    </lineage>
</organism>
<dbReference type="NCBIfam" id="TIGR03426">
    <property type="entry name" value="shape_MreD"/>
    <property type="match status" value="1"/>
</dbReference>
<dbReference type="EMBL" id="CAUZLT010000001">
    <property type="protein sequence ID" value="CAK1232407.1"/>
    <property type="molecule type" value="Genomic_DNA"/>
</dbReference>
<dbReference type="GO" id="GO:0005886">
    <property type="term" value="C:plasma membrane"/>
    <property type="evidence" value="ECO:0007669"/>
    <property type="project" value="UniProtKB-SubCell"/>
</dbReference>
<dbReference type="Proteomes" id="UP000064514">
    <property type="component" value="Unassembled WGS sequence"/>
</dbReference>
<evidence type="ECO:0000256" key="7">
    <source>
        <dbReference type="ARBA" id="ARBA00023136"/>
    </source>
</evidence>
<name>A0A3F3GZB5_9LACO</name>
<evidence type="ECO:0000256" key="3">
    <source>
        <dbReference type="ARBA" id="ARBA00022475"/>
    </source>
</evidence>
<evidence type="ECO:0000256" key="6">
    <source>
        <dbReference type="ARBA" id="ARBA00022989"/>
    </source>
</evidence>
<dbReference type="GO" id="GO:0008360">
    <property type="term" value="P:regulation of cell shape"/>
    <property type="evidence" value="ECO:0007669"/>
    <property type="project" value="UniProtKB-KW"/>
</dbReference>
<proteinExistence type="inferred from homology"/>
<gene>
    <name evidence="10" type="primary">mreD</name>
    <name evidence="10" type="ORF">FTRO_0013730</name>
    <name evidence="9" type="ORF">R53137_KAKDMLNK_00415</name>
</gene>
<evidence type="ECO:0000256" key="8">
    <source>
        <dbReference type="SAM" id="Phobius"/>
    </source>
</evidence>
<feature type="transmembrane region" description="Helical" evidence="8">
    <location>
        <begin position="142"/>
        <end position="165"/>
    </location>
</feature>
<keyword evidence="11" id="KW-1185">Reference proteome</keyword>
<dbReference type="Proteomes" id="UP001314262">
    <property type="component" value="Unassembled WGS sequence"/>
</dbReference>
<accession>A0A3F3GZB5</accession>
<evidence type="ECO:0000256" key="1">
    <source>
        <dbReference type="ARBA" id="ARBA00004651"/>
    </source>
</evidence>
<reference evidence="9 11" key="2">
    <citation type="submission" date="2023-10" db="EMBL/GenBank/DDBJ databases">
        <authorList>
            <person name="Botero Cardona J."/>
        </authorList>
    </citation>
    <scope>NUCLEOTIDE SEQUENCE [LARGE SCALE GENOMIC DNA]</scope>
    <source>
        <strain evidence="9 11">R-53137</strain>
    </source>
</reference>
<evidence type="ECO:0000256" key="4">
    <source>
        <dbReference type="ARBA" id="ARBA00022692"/>
    </source>
</evidence>
<keyword evidence="3" id="KW-1003">Cell membrane</keyword>
<evidence type="ECO:0000313" key="11">
    <source>
        <dbReference type="Proteomes" id="UP001314262"/>
    </source>
</evidence>
<evidence type="ECO:0000313" key="10">
    <source>
        <dbReference type="EMBL" id="GAP03826.1"/>
    </source>
</evidence>
<keyword evidence="5" id="KW-0133">Cell shape</keyword>
<keyword evidence="6 8" id="KW-1133">Transmembrane helix</keyword>
<dbReference type="InterPro" id="IPR007227">
    <property type="entry name" value="Cell_shape_determining_MreD"/>
</dbReference>
<dbReference type="EMBL" id="DF968078">
    <property type="protein sequence ID" value="GAP03826.1"/>
    <property type="molecule type" value="Genomic_DNA"/>
</dbReference>
<keyword evidence="7 8" id="KW-0472">Membrane</keyword>
<feature type="transmembrane region" description="Helical" evidence="8">
    <location>
        <begin position="109"/>
        <end position="130"/>
    </location>
</feature>
<evidence type="ECO:0000256" key="2">
    <source>
        <dbReference type="ARBA" id="ARBA00007776"/>
    </source>
</evidence>
<evidence type="ECO:0000256" key="5">
    <source>
        <dbReference type="ARBA" id="ARBA00022960"/>
    </source>
</evidence>
<feature type="transmembrane region" description="Helical" evidence="8">
    <location>
        <begin position="12"/>
        <end position="36"/>
    </location>
</feature>
<comment type="subcellular location">
    <subcellularLocation>
        <location evidence="1">Cell membrane</location>
        <topology evidence="1">Multi-pass membrane protein</topology>
    </subcellularLocation>
</comment>
<evidence type="ECO:0000313" key="9">
    <source>
        <dbReference type="EMBL" id="CAK1232407.1"/>
    </source>
</evidence>
<keyword evidence="4 8" id="KW-0812">Transmembrane</keyword>
<reference evidence="10" key="1">
    <citation type="journal article" date="2015" name="BMC Genomics">
        <title>Comparative genomics of Fructobacillus spp. and Leuconostoc spp. reveals niche-specific evolution of Fructobacillus spp.</title>
        <authorList>
            <person name="Endo A."/>
            <person name="Tanizawa Y."/>
            <person name="Tanaka N."/>
            <person name="Maeno S."/>
            <person name="Kumar H."/>
            <person name="Shiwa Y."/>
            <person name="Okada S."/>
            <person name="Yoshikawa H."/>
            <person name="Dicks L."/>
            <person name="Nakagawa J."/>
            <person name="Arita M."/>
        </authorList>
    </citation>
    <scope>NUCLEOTIDE SEQUENCE [LARGE SCALE GENOMIC DNA]</scope>
    <source>
        <strain evidence="10">F214-1</strain>
    </source>
</reference>
<sequence length="175" mass="20178">MAGWQFIRFRIVYPLILILLFFIDGNIMSSFGVFLLHPPFHIIPTLTLIWFFYAIQFEATSFVPYYFYVVVFGLLFDVYYTGIIGTYTVAFLAATILMDKLRPYFDERLMSGMLLLLVGLLTYLVVTYFAGSMINIANLSPFSFIIQDVFPTAALNLVLAALGYYPTWSLYQRLI</sequence>
<dbReference type="RefSeq" id="WP_059393316.1">
    <property type="nucleotide sequence ID" value="NZ_BOJU01000002.1"/>
</dbReference>
<dbReference type="AlphaFoldDB" id="A0A3F3GZB5"/>
<feature type="transmembrane region" description="Helical" evidence="8">
    <location>
        <begin position="79"/>
        <end position="97"/>
    </location>
</feature>
<dbReference type="STRING" id="709323.GCA_001047135_00372"/>